<dbReference type="RefSeq" id="WP_190836800.1">
    <property type="nucleotide sequence ID" value="NZ_CAWPPI010000117.1"/>
</dbReference>
<name>A0A8J6XQK6_9CYAN</name>
<protein>
    <recommendedName>
        <fullName evidence="1">vWA-MoxR associated protein N-terminal HTH domain-containing protein</fullName>
    </recommendedName>
</protein>
<evidence type="ECO:0000313" key="2">
    <source>
        <dbReference type="EMBL" id="MBD2777732.1"/>
    </source>
</evidence>
<dbReference type="Proteomes" id="UP000629098">
    <property type="component" value="Unassembled WGS sequence"/>
</dbReference>
<dbReference type="InterPro" id="IPR058651">
    <property type="entry name" value="HTH_VMAP-M9"/>
</dbReference>
<evidence type="ECO:0000313" key="3">
    <source>
        <dbReference type="Proteomes" id="UP000629098"/>
    </source>
</evidence>
<gene>
    <name evidence="2" type="ORF">ICL16_38255</name>
</gene>
<proteinExistence type="predicted"/>
<keyword evidence="3" id="KW-1185">Reference proteome</keyword>
<accession>A0A8J6XQK6</accession>
<dbReference type="Pfam" id="PF26355">
    <property type="entry name" value="HTH_VMAP-M9"/>
    <property type="match status" value="1"/>
</dbReference>
<feature type="domain" description="vWA-MoxR associated protein N-terminal HTH" evidence="1">
    <location>
        <begin position="7"/>
        <end position="86"/>
    </location>
</feature>
<evidence type="ECO:0000259" key="1">
    <source>
        <dbReference type="Pfam" id="PF26355"/>
    </source>
</evidence>
<dbReference type="EMBL" id="JACXAE010000117">
    <property type="protein sequence ID" value="MBD2777732.1"/>
    <property type="molecule type" value="Genomic_DNA"/>
</dbReference>
<dbReference type="AlphaFoldDB" id="A0A8J6XQK6"/>
<reference evidence="2" key="1">
    <citation type="submission" date="2020-09" db="EMBL/GenBank/DDBJ databases">
        <title>Iningainema tapete sp. nov. (Scytonemataceae, Cyanobacteria) from greenhouses in central Florida (USA) produces two types of nodularin with biosynthetic potential for microcystin-LR and anabaenopeptins.</title>
        <authorList>
            <person name="Berthold D.E."/>
            <person name="Lefler F.W."/>
            <person name="Huang I.-S."/>
            <person name="Abdulla H."/>
            <person name="Zimba P.V."/>
            <person name="Laughinghouse H.D. IV."/>
        </authorList>
    </citation>
    <scope>NUCLEOTIDE SEQUENCE</scope>
    <source>
        <strain evidence="2">BLCCT55</strain>
    </source>
</reference>
<sequence length="102" mass="11522">MDREKILELITVANNLVDSQTGNSLTNVQKSILQQVLSGKKLKDVQVIGYSDSTVQRVFCPKLWELLSEATKEKVRINTIRLVLDKITNTQQDSSNNADFSR</sequence>
<comment type="caution">
    <text evidence="2">The sequence shown here is derived from an EMBL/GenBank/DDBJ whole genome shotgun (WGS) entry which is preliminary data.</text>
</comment>
<organism evidence="2 3">
    <name type="scientific">Iningainema tapete BLCC-T55</name>
    <dbReference type="NCBI Taxonomy" id="2748662"/>
    <lineage>
        <taxon>Bacteria</taxon>
        <taxon>Bacillati</taxon>
        <taxon>Cyanobacteriota</taxon>
        <taxon>Cyanophyceae</taxon>
        <taxon>Nostocales</taxon>
        <taxon>Scytonemataceae</taxon>
        <taxon>Iningainema tapete</taxon>
    </lineage>
</organism>